<reference evidence="3" key="1">
    <citation type="submission" date="2022-11" db="UniProtKB">
        <authorList>
            <consortium name="WormBaseParasite"/>
        </authorList>
    </citation>
    <scope>IDENTIFICATION</scope>
</reference>
<accession>A0A915DLV7</accession>
<protein>
    <submittedName>
        <fullName evidence="3">Uncharacterized protein</fullName>
    </submittedName>
</protein>
<proteinExistence type="predicted"/>
<evidence type="ECO:0000256" key="1">
    <source>
        <dbReference type="SAM" id="Phobius"/>
    </source>
</evidence>
<dbReference type="AlphaFoldDB" id="A0A915DLV7"/>
<dbReference type="Proteomes" id="UP000887574">
    <property type="component" value="Unplaced"/>
</dbReference>
<keyword evidence="2" id="KW-1185">Reference proteome</keyword>
<sequence length="97" mass="11472">MTAEISISRILCDFLVLVCTALPLLIFHEFVTPIKRQLLIVVGILIPTMLILLTEVLRTLSWERRIASEFGAYRVRKYNVHRLIVRLYVFIGYFFWE</sequence>
<dbReference type="WBParaSite" id="jg20949">
    <property type="protein sequence ID" value="jg20949"/>
    <property type="gene ID" value="jg20949"/>
</dbReference>
<feature type="transmembrane region" description="Helical" evidence="1">
    <location>
        <begin position="78"/>
        <end position="96"/>
    </location>
</feature>
<name>A0A915DLV7_9BILA</name>
<feature type="transmembrane region" description="Helical" evidence="1">
    <location>
        <begin position="7"/>
        <end position="26"/>
    </location>
</feature>
<evidence type="ECO:0000313" key="2">
    <source>
        <dbReference type="Proteomes" id="UP000887574"/>
    </source>
</evidence>
<keyword evidence="1" id="KW-0812">Transmembrane</keyword>
<keyword evidence="1" id="KW-0472">Membrane</keyword>
<organism evidence="2 3">
    <name type="scientific">Ditylenchus dipsaci</name>
    <dbReference type="NCBI Taxonomy" id="166011"/>
    <lineage>
        <taxon>Eukaryota</taxon>
        <taxon>Metazoa</taxon>
        <taxon>Ecdysozoa</taxon>
        <taxon>Nematoda</taxon>
        <taxon>Chromadorea</taxon>
        <taxon>Rhabditida</taxon>
        <taxon>Tylenchina</taxon>
        <taxon>Tylenchomorpha</taxon>
        <taxon>Sphaerularioidea</taxon>
        <taxon>Anguinidae</taxon>
        <taxon>Anguininae</taxon>
        <taxon>Ditylenchus</taxon>
    </lineage>
</organism>
<keyword evidence="1" id="KW-1133">Transmembrane helix</keyword>
<feature type="transmembrane region" description="Helical" evidence="1">
    <location>
        <begin position="38"/>
        <end position="57"/>
    </location>
</feature>
<evidence type="ECO:0000313" key="3">
    <source>
        <dbReference type="WBParaSite" id="jg20949"/>
    </source>
</evidence>